<evidence type="ECO:0000313" key="3">
    <source>
        <dbReference type="Proteomes" id="UP000002624"/>
    </source>
</evidence>
<feature type="region of interest" description="Disordered" evidence="1">
    <location>
        <begin position="79"/>
        <end position="100"/>
    </location>
</feature>
<dbReference type="Proteomes" id="UP000002624">
    <property type="component" value="Unassembled WGS sequence"/>
</dbReference>
<gene>
    <name evidence="2" type="ORF">HCDG_07667</name>
</gene>
<sequence>MAPHQTLPSSSAILPTAQSRRRKPDWAEFYKNGVPKEIIVIDDDDDDVHPDNVNSQENNPTSIRQNFPLSHTAARSGIASGINDINGTSHAAPATKRRRTGMETAIDMSYYDRPTFSIHPQQYGEDSSGTSVSTDRTASLHTTAPTSMGSHEAEAGGDS</sequence>
<dbReference type="HOGENOM" id="CLU_1660214_0_0_1"/>
<dbReference type="eggNOG" id="KOG0671">
    <property type="taxonomic scope" value="Eukaryota"/>
</dbReference>
<name>C6HN86_AJECH</name>
<protein>
    <submittedName>
        <fullName evidence="2">Uncharacterized protein</fullName>
    </submittedName>
</protein>
<dbReference type="VEuPathDB" id="FungiDB:HCDG_07667"/>
<feature type="region of interest" description="Disordered" evidence="1">
    <location>
        <begin position="116"/>
        <end position="159"/>
    </location>
</feature>
<feature type="region of interest" description="Disordered" evidence="1">
    <location>
        <begin position="43"/>
        <end position="67"/>
    </location>
</feature>
<dbReference type="AlphaFoldDB" id="C6HN86"/>
<feature type="compositionally biased region" description="Polar residues" evidence="1">
    <location>
        <begin position="52"/>
        <end position="67"/>
    </location>
</feature>
<dbReference type="EMBL" id="GG692432">
    <property type="protein sequence ID" value="EER37932.1"/>
    <property type="molecule type" value="Genomic_DNA"/>
</dbReference>
<proteinExistence type="predicted"/>
<evidence type="ECO:0000313" key="2">
    <source>
        <dbReference type="EMBL" id="EER37932.1"/>
    </source>
</evidence>
<reference evidence="3" key="1">
    <citation type="submission" date="2009-05" db="EMBL/GenBank/DDBJ databases">
        <title>The genome sequence of Ajellomyces capsulatus strain H143.</title>
        <authorList>
            <person name="Champion M."/>
            <person name="Cuomo C.A."/>
            <person name="Ma L.-J."/>
            <person name="Henn M.R."/>
            <person name="Sil A."/>
            <person name="Goldman B."/>
            <person name="Young S.K."/>
            <person name="Kodira C.D."/>
            <person name="Zeng Q."/>
            <person name="Koehrsen M."/>
            <person name="Alvarado L."/>
            <person name="Berlin A.M."/>
            <person name="Borenstein D."/>
            <person name="Chen Z."/>
            <person name="Engels R."/>
            <person name="Freedman E."/>
            <person name="Gellesch M."/>
            <person name="Goldberg J."/>
            <person name="Griggs A."/>
            <person name="Gujja S."/>
            <person name="Heiman D.I."/>
            <person name="Hepburn T.A."/>
            <person name="Howarth C."/>
            <person name="Jen D."/>
            <person name="Larson L."/>
            <person name="Lewis B."/>
            <person name="Mehta T."/>
            <person name="Park D."/>
            <person name="Pearson M."/>
            <person name="Roberts A."/>
            <person name="Saif S."/>
            <person name="Shea T.D."/>
            <person name="Shenoy N."/>
            <person name="Sisk P."/>
            <person name="Stolte C."/>
            <person name="Sykes S."/>
            <person name="Walk T."/>
            <person name="White J."/>
            <person name="Yandava C."/>
            <person name="Klein B."/>
            <person name="McEwen J.G."/>
            <person name="Puccia R."/>
            <person name="Goldman G.H."/>
            <person name="Felipe M.S."/>
            <person name="Nino-Vega G."/>
            <person name="San-Blas G."/>
            <person name="Taylor J.W."/>
            <person name="Mendoza L."/>
            <person name="Galagan J.E."/>
            <person name="Nusbaum C."/>
            <person name="Birren B.W."/>
        </authorList>
    </citation>
    <scope>NUCLEOTIDE SEQUENCE [LARGE SCALE GENOMIC DNA]</scope>
    <source>
        <strain evidence="3">H143</strain>
    </source>
</reference>
<dbReference type="OrthoDB" id="283111at2759"/>
<feature type="region of interest" description="Disordered" evidence="1">
    <location>
        <begin position="1"/>
        <end position="23"/>
    </location>
</feature>
<accession>C6HN86</accession>
<evidence type="ECO:0000256" key="1">
    <source>
        <dbReference type="SAM" id="MobiDB-lite"/>
    </source>
</evidence>
<feature type="compositionally biased region" description="Polar residues" evidence="1">
    <location>
        <begin position="1"/>
        <end position="18"/>
    </location>
</feature>
<feature type="compositionally biased region" description="Polar residues" evidence="1">
    <location>
        <begin position="118"/>
        <end position="149"/>
    </location>
</feature>
<dbReference type="STRING" id="544712.C6HN86"/>
<organism evidence="2 3">
    <name type="scientific">Ajellomyces capsulatus (strain H143)</name>
    <name type="common">Darling's disease fungus</name>
    <name type="synonym">Histoplasma capsulatum</name>
    <dbReference type="NCBI Taxonomy" id="544712"/>
    <lineage>
        <taxon>Eukaryota</taxon>
        <taxon>Fungi</taxon>
        <taxon>Dikarya</taxon>
        <taxon>Ascomycota</taxon>
        <taxon>Pezizomycotina</taxon>
        <taxon>Eurotiomycetes</taxon>
        <taxon>Eurotiomycetidae</taxon>
        <taxon>Onygenales</taxon>
        <taxon>Ajellomycetaceae</taxon>
        <taxon>Histoplasma</taxon>
    </lineage>
</organism>